<keyword evidence="3" id="KW-0597">Phosphoprotein</keyword>
<dbReference type="PROSITE" id="PS50112">
    <property type="entry name" value="PAS"/>
    <property type="match status" value="1"/>
</dbReference>
<feature type="domain" description="PAC" evidence="8">
    <location>
        <begin position="87"/>
        <end position="139"/>
    </location>
</feature>
<dbReference type="AlphaFoldDB" id="A0A8J4PL56"/>
<dbReference type="PROSITE" id="PS50113">
    <property type="entry name" value="PAC"/>
    <property type="match status" value="1"/>
</dbReference>
<dbReference type="SUPFAM" id="SSF55874">
    <property type="entry name" value="ATPase domain of HSP90 chaperone/DNA topoisomerase II/histidine kinase"/>
    <property type="match status" value="1"/>
</dbReference>
<dbReference type="Gene3D" id="3.30.565.10">
    <property type="entry name" value="Histidine kinase-like ATPase, C-terminal domain"/>
    <property type="match status" value="1"/>
</dbReference>
<protein>
    <recommendedName>
        <fullName evidence="2">histidine kinase</fullName>
        <ecNumber evidence="2">2.7.13.3</ecNumber>
    </recommendedName>
</protein>
<feature type="domain" description="PAS" evidence="7">
    <location>
        <begin position="14"/>
        <end position="71"/>
    </location>
</feature>
<keyword evidence="4" id="KW-0808">Transferase</keyword>
<feature type="region of interest" description="Disordered" evidence="6">
    <location>
        <begin position="424"/>
        <end position="462"/>
    </location>
</feature>
<dbReference type="OrthoDB" id="60033at2759"/>
<feature type="compositionally biased region" description="Low complexity" evidence="6">
    <location>
        <begin position="424"/>
        <end position="461"/>
    </location>
</feature>
<proteinExistence type="predicted"/>
<evidence type="ECO:0000313" key="10">
    <source>
        <dbReference type="Proteomes" id="UP000695562"/>
    </source>
</evidence>
<dbReference type="Pfam" id="PF08447">
    <property type="entry name" value="PAS_3"/>
    <property type="match status" value="1"/>
</dbReference>
<evidence type="ECO:0000256" key="3">
    <source>
        <dbReference type="ARBA" id="ARBA00022553"/>
    </source>
</evidence>
<sequence length="931" mass="104884">MSSMLEIDNEIEAAEENFKLIADSAPFSLWISGIDKKCFYFNKSWLDFTGRTMDQEVGNGWAEGVHPDDLENCISIYVSFFNARKAFKMEYRLRRYDGVYRWVLDTGCPRFSPSGMFLGFVGSCIDITDMWFAHHEMVNYETQQEEVYKCSQELLDVIKKSNRVANTSNATGINNPDLDFLDHEFKKSILNSVSVSLSSDATVMFQIDAENKFHLLTTQVLENTQEPIFPESLPVFSLPEDFWDSYDRYLAEQESAAAENAANHQGHPMPPPQQSPFFSILFQTYFTPILSHFGVKSLTASVITGFDNKPYGFIVVCSKIEREFSTIEYNSLLSLSNLLSIFVHKSQESKVVSLKNTISSVISKFSSNPILTTDTNGTVIDLNPAAVELLFQPSTPISKSDLSNINIYSLFPLLNSNEYVHSLNNQNQNQNNNESSSTSTSSTSTSTTSSTSTTPTTSTTPQSFKDIVNLYNSTSTPNQPFIETFCQSMDQKIPIQLLIKEISIDSGTSLFLFMLKNLSVLKKVEALEQQLRQTPPNGIAIKDKPIIHNHLSYIIRMSDTLLSSNIPDQHKDSIECIKDLSYLATMTLNQDQQVPQNHETFKLVELLDQAISIISVESLKKSIEFTIQIKKSSLVDTMVQGDRFKILDILINILNGAMDCISEKSMIILSLDKEDEDNINSLTANSKTTTNTANSNNNNNNNNGLEKKHQNGDDENTITTTVQTTVQFKIQDSAVHERPKMSKVSSLSEYYLSFAKRMVDSIGGLLLVHSIYPVDIDLSIPILTLDSSNKPITITTKTTRTSSICSINDVDRTALIITDNPYTESLVCCYAQTLLFKTQTSTLKDFKNHKTHYDLLLIDYNPENDQDKGLSGHFKEICKEYKTKSKLLMLTSAQATFQQDQFGDIDMFISKPIKFKIFETFVNNLFGRINK</sequence>
<evidence type="ECO:0000256" key="1">
    <source>
        <dbReference type="ARBA" id="ARBA00000085"/>
    </source>
</evidence>
<dbReference type="InterPro" id="IPR052162">
    <property type="entry name" value="Sensor_kinase/Photoreceptor"/>
</dbReference>
<dbReference type="FunFam" id="3.30.450.20:FF:000099">
    <property type="entry name" value="Sensory box sensor histidine kinase"/>
    <property type="match status" value="1"/>
</dbReference>
<dbReference type="InterPro" id="IPR013655">
    <property type="entry name" value="PAS_fold_3"/>
</dbReference>
<organism evidence="9 10">
    <name type="scientific">Polysphondylium violaceum</name>
    <dbReference type="NCBI Taxonomy" id="133409"/>
    <lineage>
        <taxon>Eukaryota</taxon>
        <taxon>Amoebozoa</taxon>
        <taxon>Evosea</taxon>
        <taxon>Eumycetozoa</taxon>
        <taxon>Dictyostelia</taxon>
        <taxon>Dictyosteliales</taxon>
        <taxon>Dictyosteliaceae</taxon>
        <taxon>Polysphondylium</taxon>
    </lineage>
</organism>
<dbReference type="InterPro" id="IPR000700">
    <property type="entry name" value="PAS-assoc_C"/>
</dbReference>
<gene>
    <name evidence="9" type="ORF">CYY_008719</name>
</gene>
<keyword evidence="5" id="KW-0418">Kinase</keyword>
<dbReference type="CDD" id="cd00130">
    <property type="entry name" value="PAS"/>
    <property type="match status" value="1"/>
</dbReference>
<dbReference type="EC" id="2.7.13.3" evidence="2"/>
<evidence type="ECO:0000259" key="8">
    <source>
        <dbReference type="PROSITE" id="PS50113"/>
    </source>
</evidence>
<dbReference type="SUPFAM" id="SSF55785">
    <property type="entry name" value="PYP-like sensor domain (PAS domain)"/>
    <property type="match status" value="1"/>
</dbReference>
<keyword evidence="10" id="KW-1185">Reference proteome</keyword>
<feature type="region of interest" description="Disordered" evidence="6">
    <location>
        <begin position="682"/>
        <end position="715"/>
    </location>
</feature>
<evidence type="ECO:0000313" key="9">
    <source>
        <dbReference type="EMBL" id="KAF2069955.1"/>
    </source>
</evidence>
<dbReference type="NCBIfam" id="TIGR00229">
    <property type="entry name" value="sensory_box"/>
    <property type="match status" value="1"/>
</dbReference>
<dbReference type="SMART" id="SM00091">
    <property type="entry name" value="PAS"/>
    <property type="match status" value="2"/>
</dbReference>
<dbReference type="PANTHER" id="PTHR43304">
    <property type="entry name" value="PHYTOCHROME-LIKE PROTEIN CPH1"/>
    <property type="match status" value="1"/>
</dbReference>
<dbReference type="PANTHER" id="PTHR43304:SF1">
    <property type="entry name" value="PAC DOMAIN-CONTAINING PROTEIN"/>
    <property type="match status" value="1"/>
</dbReference>
<evidence type="ECO:0000259" key="7">
    <source>
        <dbReference type="PROSITE" id="PS50112"/>
    </source>
</evidence>
<evidence type="ECO:0000256" key="5">
    <source>
        <dbReference type="ARBA" id="ARBA00022777"/>
    </source>
</evidence>
<name>A0A8J4PL56_9MYCE</name>
<reference evidence="9" key="1">
    <citation type="submission" date="2020-01" db="EMBL/GenBank/DDBJ databases">
        <title>Development of genomics and gene disruption for Polysphondylium violaceum indicates a role for the polyketide synthase stlB in stalk morphogenesis.</title>
        <authorList>
            <person name="Narita B."/>
            <person name="Kawabe Y."/>
            <person name="Kin K."/>
            <person name="Saito T."/>
            <person name="Gibbs R."/>
            <person name="Kuspa A."/>
            <person name="Muzny D."/>
            <person name="Queller D."/>
            <person name="Richards S."/>
            <person name="Strassman J."/>
            <person name="Sucgang R."/>
            <person name="Worley K."/>
            <person name="Schaap P."/>
        </authorList>
    </citation>
    <scope>NUCLEOTIDE SEQUENCE</scope>
    <source>
        <strain evidence="9">QSvi11</strain>
    </source>
</reference>
<feature type="compositionally biased region" description="Low complexity" evidence="6">
    <location>
        <begin position="682"/>
        <end position="703"/>
    </location>
</feature>
<dbReference type="SMART" id="SM00086">
    <property type="entry name" value="PAC"/>
    <property type="match status" value="1"/>
</dbReference>
<dbReference type="Proteomes" id="UP000695562">
    <property type="component" value="Unassembled WGS sequence"/>
</dbReference>
<evidence type="ECO:0000256" key="6">
    <source>
        <dbReference type="SAM" id="MobiDB-lite"/>
    </source>
</evidence>
<dbReference type="InterPro" id="IPR035965">
    <property type="entry name" value="PAS-like_dom_sf"/>
</dbReference>
<accession>A0A8J4PL56</accession>
<evidence type="ECO:0000256" key="4">
    <source>
        <dbReference type="ARBA" id="ARBA00022679"/>
    </source>
</evidence>
<dbReference type="GO" id="GO:0004673">
    <property type="term" value="F:protein histidine kinase activity"/>
    <property type="evidence" value="ECO:0007669"/>
    <property type="project" value="UniProtKB-EC"/>
</dbReference>
<comment type="caution">
    <text evidence="9">The sequence shown here is derived from an EMBL/GenBank/DDBJ whole genome shotgun (WGS) entry which is preliminary data.</text>
</comment>
<dbReference type="Gene3D" id="3.30.450.20">
    <property type="entry name" value="PAS domain"/>
    <property type="match status" value="1"/>
</dbReference>
<comment type="catalytic activity">
    <reaction evidence="1">
        <text>ATP + protein L-histidine = ADP + protein N-phospho-L-histidine.</text>
        <dbReference type="EC" id="2.7.13.3"/>
    </reaction>
</comment>
<dbReference type="InterPro" id="IPR000014">
    <property type="entry name" value="PAS"/>
</dbReference>
<dbReference type="InterPro" id="IPR001610">
    <property type="entry name" value="PAC"/>
</dbReference>
<dbReference type="EMBL" id="AJWJ01000566">
    <property type="protein sequence ID" value="KAF2069955.1"/>
    <property type="molecule type" value="Genomic_DNA"/>
</dbReference>
<evidence type="ECO:0000256" key="2">
    <source>
        <dbReference type="ARBA" id="ARBA00012438"/>
    </source>
</evidence>
<dbReference type="InterPro" id="IPR036890">
    <property type="entry name" value="HATPase_C_sf"/>
</dbReference>